<reference evidence="2" key="2">
    <citation type="submission" date="2022-03" db="EMBL/GenBank/DDBJ databases">
        <title>Draft title - Genomic analysis of global carrot germplasm unveils the trajectory of domestication and the origin of high carotenoid orange carrot.</title>
        <authorList>
            <person name="Iorizzo M."/>
            <person name="Ellison S."/>
            <person name="Senalik D."/>
            <person name="Macko-Podgorni A."/>
            <person name="Grzebelus D."/>
            <person name="Bostan H."/>
            <person name="Rolling W."/>
            <person name="Curaba J."/>
            <person name="Simon P."/>
        </authorList>
    </citation>
    <scope>NUCLEOTIDE SEQUENCE</scope>
    <source>
        <tissue evidence="2">Leaf</tissue>
    </source>
</reference>
<proteinExistence type="predicted"/>
<dbReference type="SUPFAM" id="SSF53098">
    <property type="entry name" value="Ribonuclease H-like"/>
    <property type="match status" value="1"/>
</dbReference>
<gene>
    <name evidence="2" type="ORF">DCAR_0935255</name>
</gene>
<dbReference type="Pfam" id="PF05699">
    <property type="entry name" value="Dimer_Tnp_hAT"/>
    <property type="match status" value="1"/>
</dbReference>
<dbReference type="InterPro" id="IPR008906">
    <property type="entry name" value="HATC_C_dom"/>
</dbReference>
<evidence type="ECO:0000313" key="3">
    <source>
        <dbReference type="Proteomes" id="UP000077755"/>
    </source>
</evidence>
<dbReference type="Proteomes" id="UP000077755">
    <property type="component" value="Chromosome 9"/>
</dbReference>
<feature type="domain" description="HAT C-terminal dimerisation" evidence="1">
    <location>
        <begin position="120"/>
        <end position="187"/>
    </location>
</feature>
<accession>A0AAF1BGA8</accession>
<evidence type="ECO:0000313" key="2">
    <source>
        <dbReference type="EMBL" id="WOH15712.1"/>
    </source>
</evidence>
<sequence>MDCMLGEISDAMKNGEHANDHFQMQEILVNRWEKMNIPMHCLGFSLNPHYYDANYLRMEAPGGMPRRPPNHDLEVVNGVMAALERIGEDATETTLLRRQLSRFQVKEGIFGSPAARIDAVSMSPISWWSTYGSETPELADIAVKILAQPISSSSAERAWSTYSYIHNAKRNRLNATRADKLVFIHSNVRLLSRCSESYKQGSSRKWDVNPENTHLEESAIRLEDQNWE</sequence>
<reference evidence="2" key="1">
    <citation type="journal article" date="2016" name="Nat. Genet.">
        <title>A high-quality carrot genome assembly provides new insights into carotenoid accumulation and asterid genome evolution.</title>
        <authorList>
            <person name="Iorizzo M."/>
            <person name="Ellison S."/>
            <person name="Senalik D."/>
            <person name="Zeng P."/>
            <person name="Satapoomin P."/>
            <person name="Huang J."/>
            <person name="Bowman M."/>
            <person name="Iovene M."/>
            <person name="Sanseverino W."/>
            <person name="Cavagnaro P."/>
            <person name="Yildiz M."/>
            <person name="Macko-Podgorni A."/>
            <person name="Moranska E."/>
            <person name="Grzebelus E."/>
            <person name="Grzebelus D."/>
            <person name="Ashrafi H."/>
            <person name="Zheng Z."/>
            <person name="Cheng S."/>
            <person name="Spooner D."/>
            <person name="Van Deynze A."/>
            <person name="Simon P."/>
        </authorList>
    </citation>
    <scope>NUCLEOTIDE SEQUENCE</scope>
    <source>
        <tissue evidence="2">Leaf</tissue>
    </source>
</reference>
<name>A0AAF1BGA8_DAUCS</name>
<organism evidence="2 3">
    <name type="scientific">Daucus carota subsp. sativus</name>
    <name type="common">Carrot</name>
    <dbReference type="NCBI Taxonomy" id="79200"/>
    <lineage>
        <taxon>Eukaryota</taxon>
        <taxon>Viridiplantae</taxon>
        <taxon>Streptophyta</taxon>
        <taxon>Embryophyta</taxon>
        <taxon>Tracheophyta</taxon>
        <taxon>Spermatophyta</taxon>
        <taxon>Magnoliopsida</taxon>
        <taxon>eudicotyledons</taxon>
        <taxon>Gunneridae</taxon>
        <taxon>Pentapetalae</taxon>
        <taxon>asterids</taxon>
        <taxon>campanulids</taxon>
        <taxon>Apiales</taxon>
        <taxon>Apiaceae</taxon>
        <taxon>Apioideae</taxon>
        <taxon>Scandiceae</taxon>
        <taxon>Daucinae</taxon>
        <taxon>Daucus</taxon>
        <taxon>Daucus sect. Daucus</taxon>
    </lineage>
</organism>
<keyword evidence="3" id="KW-1185">Reference proteome</keyword>
<dbReference type="EMBL" id="CP093351">
    <property type="protein sequence ID" value="WOH15712.1"/>
    <property type="molecule type" value="Genomic_DNA"/>
</dbReference>
<protein>
    <recommendedName>
        <fullName evidence="1">HAT C-terminal dimerisation domain-containing protein</fullName>
    </recommendedName>
</protein>
<dbReference type="InterPro" id="IPR012337">
    <property type="entry name" value="RNaseH-like_sf"/>
</dbReference>
<evidence type="ECO:0000259" key="1">
    <source>
        <dbReference type="Pfam" id="PF05699"/>
    </source>
</evidence>
<dbReference type="GO" id="GO:0046983">
    <property type="term" value="F:protein dimerization activity"/>
    <property type="evidence" value="ECO:0007669"/>
    <property type="project" value="InterPro"/>
</dbReference>
<dbReference type="AlphaFoldDB" id="A0AAF1BGA8"/>